<evidence type="ECO:0000256" key="1">
    <source>
        <dbReference type="ARBA" id="ARBA00022729"/>
    </source>
</evidence>
<dbReference type="PROSITE" id="PS51470">
    <property type="entry name" value="FG_GAP"/>
    <property type="match status" value="1"/>
</dbReference>
<keyword evidence="1" id="KW-0732">Signal</keyword>
<gene>
    <name evidence="4" type="ORF">LCGC14_3095500</name>
</gene>
<dbReference type="EMBL" id="LAZR01066543">
    <property type="protein sequence ID" value="KKK53367.1"/>
    <property type="molecule type" value="Genomic_DNA"/>
</dbReference>
<dbReference type="InterPro" id="IPR011043">
    <property type="entry name" value="Gal_Oxase/kelch_b-propeller"/>
</dbReference>
<dbReference type="InterPro" id="IPR028994">
    <property type="entry name" value="Integrin_alpha_N"/>
</dbReference>
<evidence type="ECO:0000256" key="2">
    <source>
        <dbReference type="ARBA" id="ARBA00022737"/>
    </source>
</evidence>
<dbReference type="Gene3D" id="2.130.10.130">
    <property type="entry name" value="Integrin alpha, N-terminal"/>
    <property type="match status" value="3"/>
</dbReference>
<evidence type="ECO:0000313" key="4">
    <source>
        <dbReference type="EMBL" id="KKK53367.1"/>
    </source>
</evidence>
<sequence>DNDLLLDGAETDTGIFVNENDAGTDPLEADTDADGFIDGLEISLGTDPLDITDTPTQKLLASDGQTHDYFGSSVSIDGDTMAIGAYGVGGNAQNTGAVYVFTFINDRWVEQAKLTVSDPYYFENFGSSVSMDGDSLIVGANGNDENGSYSGAAYVFVRENNSWTERAKLMASDGAPGDYFGISVSIDGDTAVIGAYGDEDGGSDSGAAYVFFRDGSGWIEQAKLISHGQLREGDKFGEHVSIDGDTIVVGAPGDVIDYGAAYVFTRNNGLWSEQGYLRGSDPYNIKHFGQSVAIDGDTIAVGASDNDNYSGTTGFVYVFTRNNEQWTQHAKLSAGTPKPNDKFGWE</sequence>
<dbReference type="InterPro" id="IPR018247">
    <property type="entry name" value="EF_Hand_1_Ca_BS"/>
</dbReference>
<dbReference type="PANTHER" id="PTHR36220:SF1">
    <property type="entry name" value="GAMMA TUBULIN COMPLEX COMPONENT C-TERMINAL DOMAIN-CONTAINING PROTEIN"/>
    <property type="match status" value="1"/>
</dbReference>
<feature type="non-terminal residue" evidence="4">
    <location>
        <position position="1"/>
    </location>
</feature>
<feature type="non-terminal residue" evidence="4">
    <location>
        <position position="346"/>
    </location>
</feature>
<reference evidence="4" key="1">
    <citation type="journal article" date="2015" name="Nature">
        <title>Complex archaea that bridge the gap between prokaryotes and eukaryotes.</title>
        <authorList>
            <person name="Spang A."/>
            <person name="Saw J.H."/>
            <person name="Jorgensen S.L."/>
            <person name="Zaremba-Niedzwiedzka K."/>
            <person name="Martijn J."/>
            <person name="Lind A.E."/>
            <person name="van Eijk R."/>
            <person name="Schleper C."/>
            <person name="Guy L."/>
            <person name="Ettema T.J."/>
        </authorList>
    </citation>
    <scope>NUCLEOTIDE SEQUENCE</scope>
</reference>
<dbReference type="PROSITE" id="PS00018">
    <property type="entry name" value="EF_HAND_1"/>
    <property type="match status" value="1"/>
</dbReference>
<dbReference type="SMART" id="SM00191">
    <property type="entry name" value="Int_alpha"/>
    <property type="match status" value="5"/>
</dbReference>
<name>A0A0F8W9D3_9ZZZZ</name>
<dbReference type="PANTHER" id="PTHR36220">
    <property type="entry name" value="UNNAMED PRODUCT"/>
    <property type="match status" value="1"/>
</dbReference>
<keyword evidence="2" id="KW-0677">Repeat</keyword>
<evidence type="ECO:0000256" key="3">
    <source>
        <dbReference type="ARBA" id="ARBA00023180"/>
    </source>
</evidence>
<accession>A0A0F8W9D3</accession>
<dbReference type="SUPFAM" id="SSF50965">
    <property type="entry name" value="Galactose oxidase, central domain"/>
    <property type="match status" value="1"/>
</dbReference>
<proteinExistence type="predicted"/>
<protein>
    <recommendedName>
        <fullName evidence="5">PKD domain-containing protein</fullName>
    </recommendedName>
</protein>
<keyword evidence="3" id="KW-0325">Glycoprotein</keyword>
<organism evidence="4">
    <name type="scientific">marine sediment metagenome</name>
    <dbReference type="NCBI Taxonomy" id="412755"/>
    <lineage>
        <taxon>unclassified sequences</taxon>
        <taxon>metagenomes</taxon>
        <taxon>ecological metagenomes</taxon>
    </lineage>
</organism>
<dbReference type="Pfam" id="PF14312">
    <property type="entry name" value="FG-GAP_2"/>
    <property type="match status" value="5"/>
</dbReference>
<dbReference type="AlphaFoldDB" id="A0A0F8W9D3"/>
<dbReference type="InterPro" id="IPR013519">
    <property type="entry name" value="Int_alpha_beta-p"/>
</dbReference>
<evidence type="ECO:0008006" key="5">
    <source>
        <dbReference type="Google" id="ProtNLM"/>
    </source>
</evidence>
<dbReference type="InterPro" id="IPR013517">
    <property type="entry name" value="FG-GAP"/>
</dbReference>
<comment type="caution">
    <text evidence="4">The sequence shown here is derived from an EMBL/GenBank/DDBJ whole genome shotgun (WGS) entry which is preliminary data.</text>
</comment>